<dbReference type="Pfam" id="PF05947">
    <property type="entry name" value="T6SS_TssF"/>
    <property type="match status" value="1"/>
</dbReference>
<keyword evidence="3" id="KW-1185">Reference proteome</keyword>
<proteinExistence type="predicted"/>
<gene>
    <name evidence="2" type="ORF">BA1DRAFT_02863</name>
</gene>
<evidence type="ECO:0000313" key="2">
    <source>
        <dbReference type="EMBL" id="EYU14578.1"/>
    </source>
</evidence>
<evidence type="ECO:0000313" key="3">
    <source>
        <dbReference type="Proteomes" id="UP000023464"/>
    </source>
</evidence>
<dbReference type="PANTHER" id="PTHR35370:SF4">
    <property type="entry name" value="TYPE VI SECRETION SYSTEM BASEPLATE SUBUNIT TSSF"/>
    <property type="match status" value="1"/>
</dbReference>
<dbReference type="PANTHER" id="PTHR35370">
    <property type="entry name" value="CYTOPLASMIC PROTEIN-RELATED-RELATED"/>
    <property type="match status" value="1"/>
</dbReference>
<dbReference type="InterPro" id="IPR010272">
    <property type="entry name" value="T6SS_TssF"/>
</dbReference>
<dbReference type="Proteomes" id="UP000023464">
    <property type="component" value="Unassembled WGS sequence"/>
</dbReference>
<sequence>MSLEKYFREELDYLRQLGRQAAIEHPHLASFLSEQGSDPDVERLLEGFAFLAGNLRAKIDDEFPELTHGLLHMLWPNYLRPTPSMTIIQYMPDDSTTTKATQIPRGTQIKSRPLTDDSENDEDEDNYLSNTNAQKTGQDNHRCTFTLCRDVWLLPMSIRDISVNNSNEQGVIGLNFTSKTELNLQELQLDKLRFYLSGDDYSSTQLYFWLSYYLEDAKLVVGDTTISLPDFDFVPVGFNREDALLPYPKNAYMGYRVLQEYFCFSEGFLFFDVTGIPKLPASLKATDFTLNLYFSEALPPEIKIRQDTFRLHCVPAINLFPIDSEVIQLDGSQDEYPLKVSYSHPNRYDIFSVDKVESYLLNNDGTLDRARGAERIYVPFESFHHQIEHESELNTRYFRIRVKESPFRNGLEHYISFVRGDASLLLELERSESISIRLTCTNRELPLQLRVGDINYPLEGNPSFAPFRNITRPSVPLYPLLSGKYHWELISNMSLNYMTLLNKDALKEVLSTYDLPSRYNRQSSRSSQKRLDAIERIETRQIDRLFKGLPVRGSESTLYIRQQAFCSEGELYMFGTILSRFLALYASINSFHMLKVINLDNQECYQWPVQIGQHPLM</sequence>
<reference evidence="2 3" key="1">
    <citation type="submission" date="2014-03" db="EMBL/GenBank/DDBJ databases">
        <title>Draft Genome of Photorhabdus luminescens BA1, an Egyptian Isolate.</title>
        <authorList>
            <person name="Ghazal S."/>
            <person name="Hurst S.G.IV."/>
            <person name="Morris K."/>
            <person name="Thomas K."/>
            <person name="Tisa L.S."/>
        </authorList>
    </citation>
    <scope>NUCLEOTIDE SEQUENCE [LARGE SCALE GENOMIC DNA]</scope>
    <source>
        <strain evidence="2 3">BA1</strain>
    </source>
</reference>
<feature type="compositionally biased region" description="Polar residues" evidence="1">
    <location>
        <begin position="96"/>
        <end position="110"/>
    </location>
</feature>
<feature type="compositionally biased region" description="Acidic residues" evidence="1">
    <location>
        <begin position="116"/>
        <end position="126"/>
    </location>
</feature>
<organism evidence="2 3">
    <name type="scientific">Photorhabdus aegyptia</name>
    <dbReference type="NCBI Taxonomy" id="2805098"/>
    <lineage>
        <taxon>Bacteria</taxon>
        <taxon>Pseudomonadati</taxon>
        <taxon>Pseudomonadota</taxon>
        <taxon>Gammaproteobacteria</taxon>
        <taxon>Enterobacterales</taxon>
        <taxon>Morganellaceae</taxon>
        <taxon>Photorhabdus</taxon>
    </lineage>
</organism>
<dbReference type="PATRIC" id="fig|1393736.3.peg.2931"/>
<dbReference type="PIRSF" id="PIRSF028304">
    <property type="entry name" value="UCP028304"/>
    <property type="match status" value="1"/>
</dbReference>
<dbReference type="EMBL" id="JFGV01000043">
    <property type="protein sequence ID" value="EYU14578.1"/>
    <property type="molecule type" value="Genomic_DNA"/>
</dbReference>
<dbReference type="RefSeq" id="WP_036780198.1">
    <property type="nucleotide sequence ID" value="NZ_CAWLTM010000072.1"/>
</dbReference>
<dbReference type="NCBIfam" id="TIGR03359">
    <property type="entry name" value="VI_chp_6"/>
    <property type="match status" value="1"/>
</dbReference>
<comment type="caution">
    <text evidence="2">The sequence shown here is derived from an EMBL/GenBank/DDBJ whole genome shotgun (WGS) entry which is preliminary data.</text>
</comment>
<accession>A0A022PI50</accession>
<evidence type="ECO:0000256" key="1">
    <source>
        <dbReference type="SAM" id="MobiDB-lite"/>
    </source>
</evidence>
<dbReference type="AlphaFoldDB" id="A0A022PI50"/>
<name>A0A022PI50_9GAMM</name>
<feature type="region of interest" description="Disordered" evidence="1">
    <location>
        <begin position="96"/>
        <end position="135"/>
    </location>
</feature>
<protein>
    <submittedName>
        <fullName evidence="2">Type VI secretion protein, VC_A0110 family</fullName>
    </submittedName>
</protein>